<sequence length="846" mass="93758">MPAGKGLPDRSKVPSLVSSRSQASSGQNSLPPRLNRTQSMDASMERKIHTAYLDPAIVSVGKRSVAPFSGSAAAVQTPQNQSLDLSNDFVRHLPMKSDTKSGIATVAPQNKPGVARSREMQMEKSGNVKSAAPISKIPSFVPPKRPEIEHMTIPVMDPIRVTFGPGFQVQKIVTGFESLWITLANIPVDTNRDSLHRLLAPFGTVLQVTFRNESRTDATTTIVSAQLSSYPETVAAIEALDDAEVFGTRIRVRSSMGKSAVNRRLQDKDVRISWAVPSKVGYAGFSTLQAAQKAVAAADGSTMRDHWVTATIYDGLPVVGTYNVRFQGLPPDAQPSHLSRFGRPEGTMLERPTYSAQRLGVPAVQALLAAFGPMDYFDVSPPPYKDGMVRAWARFDSPDVAKVVCELHGIKQRALGGTKLYVHRVHSVMNPIARELYSVIESEVLRLQAAIWNYARGSYLRIFDAKSNSGDVNIKLVAEDSKILAKMKAELSLIVQGELVVESPSSPAWDDYFSRAVGEEFLNDVRKNNPTVLIRSDKLRRTIRILGNAEKRKPAAAAIVSKLLHLRGQRVRTIPLVGRLVGLFMSSDLLALQRKHGVETVWLDFERRILCVRGDEPLYEEVQHIVHRIQRRHPDERNGGHCPVCFEPPTTPVTLYCGHTWCKACFSDYLRAASDNRSFPLKCLGDSATCTECIPLHIARNVLPSSDFDALTLGSFHTYVHARPDEFHYCPTPDCPQVYRAGPRDTVLNCPSCLTRLCPHCHVEYHEGVTCADRTHGDDQLFDHYVNTHDVKKCPGCHALIERAEGCNHMTCTRCKTHTCWVCLETFEQGKGIYDHMRSMHGDIGL</sequence>
<evidence type="ECO:0000313" key="1">
    <source>
        <dbReference type="EMBL" id="KAI0064792.1"/>
    </source>
</evidence>
<gene>
    <name evidence="1" type="ORF">BV25DRAFT_1913965</name>
</gene>
<organism evidence="1 2">
    <name type="scientific">Artomyces pyxidatus</name>
    <dbReference type="NCBI Taxonomy" id="48021"/>
    <lineage>
        <taxon>Eukaryota</taxon>
        <taxon>Fungi</taxon>
        <taxon>Dikarya</taxon>
        <taxon>Basidiomycota</taxon>
        <taxon>Agaricomycotina</taxon>
        <taxon>Agaricomycetes</taxon>
        <taxon>Russulales</taxon>
        <taxon>Auriscalpiaceae</taxon>
        <taxon>Artomyces</taxon>
    </lineage>
</organism>
<keyword evidence="2" id="KW-1185">Reference proteome</keyword>
<comment type="caution">
    <text evidence="1">The sequence shown here is derived from an EMBL/GenBank/DDBJ whole genome shotgun (WGS) entry which is preliminary data.</text>
</comment>
<dbReference type="EMBL" id="MU277197">
    <property type="protein sequence ID" value="KAI0064792.1"/>
    <property type="molecule type" value="Genomic_DNA"/>
</dbReference>
<reference evidence="1" key="1">
    <citation type="submission" date="2021-03" db="EMBL/GenBank/DDBJ databases">
        <authorList>
            <consortium name="DOE Joint Genome Institute"/>
            <person name="Ahrendt S."/>
            <person name="Looney B.P."/>
            <person name="Miyauchi S."/>
            <person name="Morin E."/>
            <person name="Drula E."/>
            <person name="Courty P.E."/>
            <person name="Chicoki N."/>
            <person name="Fauchery L."/>
            <person name="Kohler A."/>
            <person name="Kuo A."/>
            <person name="Labutti K."/>
            <person name="Pangilinan J."/>
            <person name="Lipzen A."/>
            <person name="Riley R."/>
            <person name="Andreopoulos W."/>
            <person name="He G."/>
            <person name="Johnson J."/>
            <person name="Barry K.W."/>
            <person name="Grigoriev I.V."/>
            <person name="Nagy L."/>
            <person name="Hibbett D."/>
            <person name="Henrissat B."/>
            <person name="Matheny P.B."/>
            <person name="Labbe J."/>
            <person name="Martin F."/>
        </authorList>
    </citation>
    <scope>NUCLEOTIDE SEQUENCE</scope>
    <source>
        <strain evidence="1">HHB10654</strain>
    </source>
</reference>
<evidence type="ECO:0000313" key="2">
    <source>
        <dbReference type="Proteomes" id="UP000814140"/>
    </source>
</evidence>
<dbReference type="Proteomes" id="UP000814140">
    <property type="component" value="Unassembled WGS sequence"/>
</dbReference>
<name>A0ACB8T8I6_9AGAM</name>
<protein>
    <submittedName>
        <fullName evidence="1">Uncharacterized protein</fullName>
    </submittedName>
</protein>
<accession>A0ACB8T8I6</accession>
<reference evidence="1" key="2">
    <citation type="journal article" date="2022" name="New Phytol.">
        <title>Evolutionary transition to the ectomycorrhizal habit in the genomes of a hyperdiverse lineage of mushroom-forming fungi.</title>
        <authorList>
            <person name="Looney B."/>
            <person name="Miyauchi S."/>
            <person name="Morin E."/>
            <person name="Drula E."/>
            <person name="Courty P.E."/>
            <person name="Kohler A."/>
            <person name="Kuo A."/>
            <person name="LaButti K."/>
            <person name="Pangilinan J."/>
            <person name="Lipzen A."/>
            <person name="Riley R."/>
            <person name="Andreopoulos W."/>
            <person name="He G."/>
            <person name="Johnson J."/>
            <person name="Nolan M."/>
            <person name="Tritt A."/>
            <person name="Barry K.W."/>
            <person name="Grigoriev I.V."/>
            <person name="Nagy L.G."/>
            <person name="Hibbett D."/>
            <person name="Henrissat B."/>
            <person name="Matheny P.B."/>
            <person name="Labbe J."/>
            <person name="Martin F.M."/>
        </authorList>
    </citation>
    <scope>NUCLEOTIDE SEQUENCE</scope>
    <source>
        <strain evidence="1">HHB10654</strain>
    </source>
</reference>
<proteinExistence type="predicted"/>